<dbReference type="AlphaFoldDB" id="A0AA41UIK7"/>
<name>A0AA41UIK7_9MICO</name>
<accession>A0AA41UIK7</accession>
<proteinExistence type="predicted"/>
<evidence type="ECO:0000313" key="1">
    <source>
        <dbReference type="EMBL" id="MCI4659634.1"/>
    </source>
</evidence>
<evidence type="ECO:0000313" key="2">
    <source>
        <dbReference type="Proteomes" id="UP001165341"/>
    </source>
</evidence>
<sequence length="323" mass="36585">MPDENTPENTRAAFPEFYSNPIINAIADIPRWTVSDNEKMPINMRELMKTGRIWGAHEISDECLVTLDNMVDFLPAAANNAFYLRAQTDGFVVLDIEKTCPPDIALELLKLPNFYSELSMSGKGYHLVLPLPTNFWEYPIATGKKVLKEEHGWYEILLDHWVTFTRVPVPAGRLHPDLEPGAWELLYATLAEGAIEAPTSEFDLSAERPEIPRLEQILDLMTRKPLEKSLEDFNSDYSRFEFSALGVLYNRMRPILVAIADAEPDAVLDESVKSWLIYEAATRILPHREKHDEIRNGLPLLLNAAVALVARRLGDQAAEDARD</sequence>
<protein>
    <submittedName>
        <fullName evidence="1">Uncharacterized protein</fullName>
    </submittedName>
</protein>
<comment type="caution">
    <text evidence="1">The sequence shown here is derived from an EMBL/GenBank/DDBJ whole genome shotgun (WGS) entry which is preliminary data.</text>
</comment>
<dbReference type="RefSeq" id="WP_243013125.1">
    <property type="nucleotide sequence ID" value="NZ_JALGAR010000006.1"/>
</dbReference>
<keyword evidence="2" id="KW-1185">Reference proteome</keyword>
<gene>
    <name evidence="1" type="ORF">MQH31_17660</name>
</gene>
<reference evidence="1" key="1">
    <citation type="submission" date="2022-03" db="EMBL/GenBank/DDBJ databases">
        <title>Cryobacterium sp. nov. strain ZS14-85, isolated from Antarctic soil.</title>
        <authorList>
            <person name="Li J."/>
            <person name="Niu G."/>
        </authorList>
    </citation>
    <scope>NUCLEOTIDE SEQUENCE</scope>
    <source>
        <strain evidence="1">ZS14-85</strain>
    </source>
</reference>
<dbReference type="EMBL" id="JALGAR010000006">
    <property type="protein sequence ID" value="MCI4659634.1"/>
    <property type="molecule type" value="Genomic_DNA"/>
</dbReference>
<organism evidence="1 2">
    <name type="scientific">Cryobacterium zhongshanensis</name>
    <dbReference type="NCBI Taxonomy" id="2928153"/>
    <lineage>
        <taxon>Bacteria</taxon>
        <taxon>Bacillati</taxon>
        <taxon>Actinomycetota</taxon>
        <taxon>Actinomycetes</taxon>
        <taxon>Micrococcales</taxon>
        <taxon>Microbacteriaceae</taxon>
        <taxon>Cryobacterium</taxon>
    </lineage>
</organism>
<dbReference type="Proteomes" id="UP001165341">
    <property type="component" value="Unassembled WGS sequence"/>
</dbReference>